<dbReference type="KEGG" id="cal:CAALFM_CR03700CA"/>
<feature type="region of interest" description="Disordered" evidence="1">
    <location>
        <begin position="699"/>
        <end position="736"/>
    </location>
</feature>
<dbReference type="eggNOG" id="ENOG502S97X">
    <property type="taxonomic scope" value="Eukaryota"/>
</dbReference>
<accession>A0A1D8PSJ5</accession>
<dbReference type="AlphaFoldDB" id="A0A1D8PSJ5"/>
<feature type="compositionally biased region" description="Polar residues" evidence="1">
    <location>
        <begin position="99"/>
        <end position="108"/>
    </location>
</feature>
<evidence type="ECO:0000256" key="1">
    <source>
        <dbReference type="SAM" id="MobiDB-lite"/>
    </source>
</evidence>
<feature type="region of interest" description="Disordered" evidence="1">
    <location>
        <begin position="25"/>
        <end position="501"/>
    </location>
</feature>
<evidence type="ECO:0000313" key="3">
    <source>
        <dbReference type="EMBL" id="AOW31108.1"/>
    </source>
</evidence>
<feature type="region of interest" description="Disordered" evidence="1">
    <location>
        <begin position="1123"/>
        <end position="1181"/>
    </location>
</feature>
<dbReference type="OrthoDB" id="5595797at2759"/>
<dbReference type="CGD" id="CAL0000180268">
    <property type="gene designation" value="orf19.11847"/>
</dbReference>
<dbReference type="VEuPathDB" id="FungiDB:CR_03700C_A"/>
<evidence type="ECO:0000313" key="2">
    <source>
        <dbReference type="CGD" id="CAL0000180268"/>
    </source>
</evidence>
<reference evidence="3 4" key="1">
    <citation type="journal article" date="2004" name="Proc. Natl. Acad. Sci. U.S.A.">
        <title>The diploid genome sequence of Candida albicans.</title>
        <authorList>
            <person name="Jones T."/>
            <person name="Federspiel N.A."/>
            <person name="Chibana H."/>
            <person name="Dungan J."/>
            <person name="Kalman S."/>
            <person name="Magee B.B."/>
            <person name="Newport G."/>
            <person name="Thorstenson Y.R."/>
            <person name="Agabian N."/>
            <person name="Magee P.T."/>
            <person name="Davis R.W."/>
            <person name="Scherer S."/>
        </authorList>
    </citation>
    <scope>NUCLEOTIDE SEQUENCE [LARGE SCALE GENOMIC DNA]</scope>
    <source>
        <strain evidence="4">SC5314 / ATCC MYA-2876</strain>
    </source>
</reference>
<feature type="compositionally biased region" description="Acidic residues" evidence="1">
    <location>
        <begin position="354"/>
        <end position="363"/>
    </location>
</feature>
<evidence type="ECO:0000313" key="4">
    <source>
        <dbReference type="Proteomes" id="UP000000559"/>
    </source>
</evidence>
<feature type="compositionally biased region" description="Polar residues" evidence="1">
    <location>
        <begin position="272"/>
        <end position="282"/>
    </location>
</feature>
<organism evidence="3 4">
    <name type="scientific">Candida albicans (strain SC5314 / ATCC MYA-2876)</name>
    <name type="common">Yeast</name>
    <dbReference type="NCBI Taxonomy" id="237561"/>
    <lineage>
        <taxon>Eukaryota</taxon>
        <taxon>Fungi</taxon>
        <taxon>Dikarya</taxon>
        <taxon>Ascomycota</taxon>
        <taxon>Saccharomycotina</taxon>
        <taxon>Pichiomycetes</taxon>
        <taxon>Debaryomycetaceae</taxon>
        <taxon>Candida/Lodderomyces clade</taxon>
        <taxon>Candida</taxon>
    </lineage>
</organism>
<feature type="region of interest" description="Disordered" evidence="1">
    <location>
        <begin position="634"/>
        <end position="657"/>
    </location>
</feature>
<feature type="compositionally biased region" description="Basic and acidic residues" evidence="1">
    <location>
        <begin position="172"/>
        <end position="193"/>
    </location>
</feature>
<feature type="compositionally biased region" description="Polar residues" evidence="1">
    <location>
        <begin position="336"/>
        <end position="353"/>
    </location>
</feature>
<feature type="compositionally biased region" description="Low complexity" evidence="1">
    <location>
        <begin position="132"/>
        <end position="144"/>
    </location>
</feature>
<dbReference type="InParanoid" id="A0A1D8PSJ5"/>
<proteinExistence type="predicted"/>
<feature type="compositionally biased region" description="Basic and acidic residues" evidence="1">
    <location>
        <begin position="220"/>
        <end position="233"/>
    </location>
</feature>
<dbReference type="EMBL" id="CP017630">
    <property type="protein sequence ID" value="AOW31108.1"/>
    <property type="molecule type" value="Genomic_DNA"/>
</dbReference>
<reference evidence="3 4" key="2">
    <citation type="journal article" date="2007" name="Genome Biol.">
        <title>Assembly of the Candida albicans genome into sixteen supercontigs aligned on the eight chromosomes.</title>
        <authorList>
            <person name="van het Hoog M."/>
            <person name="Rast T.J."/>
            <person name="Martchenko M."/>
            <person name="Grindle S."/>
            <person name="Dignard D."/>
            <person name="Hogues H."/>
            <person name="Cuomo C."/>
            <person name="Berriman M."/>
            <person name="Scherer S."/>
            <person name="Magee B.B."/>
            <person name="Whiteway M."/>
            <person name="Chibana H."/>
            <person name="Nantel A."/>
            <person name="Magee P.T."/>
        </authorList>
    </citation>
    <scope>GENOME REANNOTATION</scope>
    <source>
        <strain evidence="4">SC5314 / ATCC MYA-2876</strain>
    </source>
</reference>
<feature type="compositionally biased region" description="Polar residues" evidence="1">
    <location>
        <begin position="1123"/>
        <end position="1146"/>
    </location>
</feature>
<dbReference type="Proteomes" id="UP000000559">
    <property type="component" value="Chromosome R"/>
</dbReference>
<dbReference type="GeneID" id="3643223"/>
<feature type="compositionally biased region" description="Polar residues" evidence="1">
    <location>
        <begin position="195"/>
        <end position="217"/>
    </location>
</feature>
<name>A0A1D8PSJ5_CANAL</name>
<feature type="compositionally biased region" description="Basic and acidic residues" evidence="1">
    <location>
        <begin position="314"/>
        <end position="334"/>
    </location>
</feature>
<dbReference type="RefSeq" id="XP_715145.2">
    <property type="nucleotide sequence ID" value="XM_710052.2"/>
</dbReference>
<feature type="compositionally biased region" description="Polar residues" evidence="1">
    <location>
        <begin position="373"/>
        <end position="426"/>
    </location>
</feature>
<keyword evidence="4" id="KW-1185">Reference proteome</keyword>
<gene>
    <name evidence="3" type="ordered locus">CAALFM_CR03700CA</name>
    <name evidence="2" type="ordered locus">orf19.11847</name>
</gene>
<feature type="compositionally biased region" description="Basic and acidic residues" evidence="1">
    <location>
        <begin position="251"/>
        <end position="271"/>
    </location>
</feature>
<sequence>MNEGNRASKEDIDLENAIGDVFGQFDFGSVDKEEGTNHQLQQDQLEEQDKDQPQQPESKSEHYHTDTPLQDLPQPSQRKEIIAEPKQTLQHKDNKQAEHSQTNTTENSKPSEDELDLEDAIGDALDTVFGANHNNNDNHNNTDSNNDHQSSESDNQNDVKNAIENALGDIFTEVKTDTTTDDAADSHEKDKLTPELSTPIQQVKNSPDSTDRPTTQSEVEEPKDNLLETKTGEDLDDIIGKTISDLVTAPKDNKNEKDTDRGLNQKDKVDNSENSTIQQSVENADKIPTPDNSNENHLRTPETGPPKISTEDTNTTHEPTDEIKDKESIDKIDNNKGLTETNTSGDNTKTNSESNEEMDELDDVIGKAFQDAISKSQPTPIDASNVTDSQESKSQTTPKEKTNMSSSKVEQTVASFETESEPTNDSTELDQAIGDVFKQIINEDSSDTTKASPAPESVGDDDNMDLDAVIGDAFKSVLPTELPSKDKSLPLPPDDDDNDLENAIGEAFKSISDIKGKDRKQEEQVNDDELNAMIAQSFQKAVDISKSDSHIDNDDMENAITQAFKTAMAGTSATSQMSAREAAIRSLAVEISHQVQDHLKNDKFMPPLPFIPGLPQLDDNVLAHFQKVAYTDDDTKEQDKLKKTVSESTNSKTTQDNGGVAELENLQMNDILQNAFKMALENPQELLSDLDIDPTIQVPTTNTTSTTTFPRQVSQPQPQHIPVSSSKFIPPTSNQGMQNYRKYPHQQIPEVQRSSTNTSIVKPIDKLESLENDSHKKPSLLSNPAVTSQLTSIISSLTSRINSGELSDANILQVIRQMTDVLASGGSLASFLKKPTSIQDVIVTYRDGVRQKMLKSLYLTKNFLDQKLPITENEVKQKAIKLIDNIAIAFDPVGFTKIVAVEIKDEEFVGISSFLKNVLTTTLKHATTTKFSPTIINSIESVVERITQNALSDSNNEEAVKQVSQDEELVKPITDLFSLLSGSSLFDNSFPMVVATAVSVAVTGYVYKEATGVALDTTIKAVCSILSNLFNTAPGMTFKGNANSTIGNQATKRLSDLILVGDLRRTKIDPDLGKTINNDNGKADTWNIDASSSIKIPQYRRPSALHEKSNVLHKPALTLPRSSPFISNKIGSSQSNSQPLHTSNHNNKLKRPGSFQRPSNAKPRATSLGFPKLHSTSFKYQ</sequence>
<feature type="compositionally biased region" description="Polar residues" evidence="1">
    <location>
        <begin position="646"/>
        <end position="657"/>
    </location>
</feature>
<feature type="compositionally biased region" description="Polar residues" evidence="1">
    <location>
        <begin position="709"/>
        <end position="736"/>
    </location>
</feature>
<protein>
    <submittedName>
        <fullName evidence="3">Uncharacterized protein</fullName>
    </submittedName>
</protein>
<reference evidence="3 4" key="3">
    <citation type="journal article" date="2013" name="Genome Biol.">
        <title>Assembly of a phased diploid Candida albicans genome facilitates allele-specific measurements and provides a simple model for repeat and indel structure.</title>
        <authorList>
            <person name="Muzzey D."/>
            <person name="Schwartz K."/>
            <person name="Weissman J.S."/>
            <person name="Sherlock G."/>
        </authorList>
    </citation>
    <scope>NUCLEOTIDE SEQUENCE [LARGE SCALE GENOMIC DNA]</scope>
    <source>
        <strain evidence="4">SC5314 / ATCC MYA-2876</strain>
    </source>
</reference>